<evidence type="ECO:0008006" key="3">
    <source>
        <dbReference type="Google" id="ProtNLM"/>
    </source>
</evidence>
<proteinExistence type="predicted"/>
<reference evidence="1 2" key="1">
    <citation type="submission" date="2022-01" db="EMBL/GenBank/DDBJ databases">
        <title>Flavihumibacter sp. nov., isolated from sediment of a river.</title>
        <authorList>
            <person name="Liu H."/>
        </authorList>
    </citation>
    <scope>NUCLEOTIDE SEQUENCE [LARGE SCALE GENOMIC DNA]</scope>
    <source>
        <strain evidence="1 2">RY-1</strain>
    </source>
</reference>
<evidence type="ECO:0000313" key="2">
    <source>
        <dbReference type="Proteomes" id="UP001200145"/>
    </source>
</evidence>
<organism evidence="1 2">
    <name type="scientific">Flavihumibacter fluminis</name>
    <dbReference type="NCBI Taxonomy" id="2909236"/>
    <lineage>
        <taxon>Bacteria</taxon>
        <taxon>Pseudomonadati</taxon>
        <taxon>Bacteroidota</taxon>
        <taxon>Chitinophagia</taxon>
        <taxon>Chitinophagales</taxon>
        <taxon>Chitinophagaceae</taxon>
        <taxon>Flavihumibacter</taxon>
    </lineage>
</organism>
<dbReference type="Proteomes" id="UP001200145">
    <property type="component" value="Unassembled WGS sequence"/>
</dbReference>
<name>A0ABS9BFY1_9BACT</name>
<protein>
    <recommendedName>
        <fullName evidence="3">Alcohol acetyltransferase</fullName>
    </recommendedName>
</protein>
<evidence type="ECO:0000313" key="1">
    <source>
        <dbReference type="EMBL" id="MCF1714613.1"/>
    </source>
</evidence>
<keyword evidence="2" id="KW-1185">Reference proteome</keyword>
<sequence length="424" mass="49295">MQDFTDFWLRLDNAAKIYPAVKSQELTAVFRISVDLKERVKAKQFIEAIQSLENRFPYYKVTLKAGFFWYYLEPADLPFTVIPDSDTPCRAFEKQELLFRILVKANRISVEFSHILTDGTGALEFLKTLLFLYLEKTGVQLPQELPFHKPEDIPKEEEYEDAYNRYFKKIDSVNQRQPNAFHVPFRLNDRPRLKILTAELPVKSIAAKAKEYEVSITDYLVAVYLHSLQELYEEQSSLKKHRSNKIIRIEVPVNLRRIFPSRTMRNFSLYVMPGIDLHLGHYSFEEIVKIVFHQVRLETDRKLISKMISRNVSGEKNLLVRTLPLFIKSLFLSILYSRGTKQYSGVVTNMGNIDLGTEINSLIKQFIFIPPPPNDILKVNCAAAGFNGKLNLTFCNITVSKELERRFLSFLTNQGIAVKLTWYN</sequence>
<dbReference type="EMBL" id="JAKEVY010000002">
    <property type="protein sequence ID" value="MCF1714613.1"/>
    <property type="molecule type" value="Genomic_DNA"/>
</dbReference>
<comment type="caution">
    <text evidence="1">The sequence shown here is derived from an EMBL/GenBank/DDBJ whole genome shotgun (WGS) entry which is preliminary data.</text>
</comment>
<accession>A0ABS9BFY1</accession>
<gene>
    <name evidence="1" type="ORF">L0U88_08250</name>
</gene>
<dbReference type="RefSeq" id="WP_234865440.1">
    <property type="nucleotide sequence ID" value="NZ_JAKEVY010000002.1"/>
</dbReference>